<protein>
    <submittedName>
        <fullName evidence="2">Uncharacterized protein</fullName>
    </submittedName>
</protein>
<reference evidence="1 3" key="1">
    <citation type="journal article" date="2019" name="Nat. Med.">
        <title>A library of human gut bacterial isolates paired with longitudinal multiomics data enables mechanistic microbiome research.</title>
        <authorList>
            <person name="Poyet M."/>
            <person name="Groussin M."/>
            <person name="Gibbons S.M."/>
            <person name="Avila-Pacheco J."/>
            <person name="Jiang X."/>
            <person name="Kearney S.M."/>
            <person name="Perrotta A.R."/>
            <person name="Berdy B."/>
            <person name="Zhao S."/>
            <person name="Lieberman T.D."/>
            <person name="Swanson P.K."/>
            <person name="Smith M."/>
            <person name="Roesemann S."/>
            <person name="Alexander J.E."/>
            <person name="Rich S.A."/>
            <person name="Livny J."/>
            <person name="Vlamakis H."/>
            <person name="Clish C."/>
            <person name="Bullock K."/>
            <person name="Deik A."/>
            <person name="Scott J."/>
            <person name="Pierce K.A."/>
            <person name="Xavier R.J."/>
            <person name="Alm E.J."/>
        </authorList>
    </citation>
    <scope>NUCLEOTIDE SEQUENCE [LARGE SCALE GENOMIC DNA]</scope>
    <source>
        <strain evidence="1 3">BIOML-A5</strain>
    </source>
</reference>
<evidence type="ECO:0000313" key="1">
    <source>
        <dbReference type="EMBL" id="KAB3853420.1"/>
    </source>
</evidence>
<dbReference type="EMBL" id="WCIF01000034">
    <property type="protein sequence ID" value="KAB5433352.1"/>
    <property type="molecule type" value="Genomic_DNA"/>
</dbReference>
<organism evidence="2 4">
    <name type="scientific">Phocaeicola vulgatus</name>
    <name type="common">Bacteroides vulgatus</name>
    <dbReference type="NCBI Taxonomy" id="821"/>
    <lineage>
        <taxon>Bacteria</taxon>
        <taxon>Pseudomonadati</taxon>
        <taxon>Bacteroidota</taxon>
        <taxon>Bacteroidia</taxon>
        <taxon>Bacteroidales</taxon>
        <taxon>Bacteroidaceae</taxon>
        <taxon>Phocaeicola</taxon>
    </lineage>
</organism>
<evidence type="ECO:0000313" key="3">
    <source>
        <dbReference type="Proteomes" id="UP000441522"/>
    </source>
</evidence>
<gene>
    <name evidence="2" type="ORF">F9Z94_19775</name>
    <name evidence="1" type="ORF">GAS29_17035</name>
</gene>
<sequence length="228" mass="26847">MLRLYFENNKPSSDLNSNNIFEADSLPIPGRKEYSCLGEVVEEFVSNWDHIMDTIDRIIKKNTLLYQEHSDTDHSDMDSHCDDFYAFDWGDGYTVYIYKYRVEMGIIVSLTKEFVLEDGGDDMTIGLIHPDNADEFQLAFFTRPFLECFSDSTKYGEDLFFSILSCNGYISKCSGEVRWLFSEGLAFGYKYCKFYVFDRFTDQIKYQGEELTDDMKKELDNRLWNTEW</sequence>
<dbReference type="RefSeq" id="WP_005849279.1">
    <property type="nucleotide sequence ID" value="NZ_CP181423.1"/>
</dbReference>
<dbReference type="EMBL" id="WCWW01000045">
    <property type="protein sequence ID" value="KAB3853420.1"/>
    <property type="molecule type" value="Genomic_DNA"/>
</dbReference>
<evidence type="ECO:0000313" key="4">
    <source>
        <dbReference type="Proteomes" id="UP000462885"/>
    </source>
</evidence>
<dbReference type="AlphaFoldDB" id="A0A412LS63"/>
<evidence type="ECO:0000313" key="2">
    <source>
        <dbReference type="EMBL" id="KAB5433352.1"/>
    </source>
</evidence>
<comment type="caution">
    <text evidence="2">The sequence shown here is derived from an EMBL/GenBank/DDBJ whole genome shotgun (WGS) entry which is preliminary data.</text>
</comment>
<dbReference type="Proteomes" id="UP000441522">
    <property type="component" value="Unassembled WGS sequence"/>
</dbReference>
<accession>A0A412LS63</accession>
<dbReference type="Proteomes" id="UP000462885">
    <property type="component" value="Unassembled WGS sequence"/>
</dbReference>
<name>A0A412LS63_PHOVU</name>
<proteinExistence type="predicted"/>
<reference evidence="2 4" key="2">
    <citation type="submission" date="2019-10" db="EMBL/GenBank/DDBJ databases">
        <title>Genome Sequence and Assembly of iSURF_14.</title>
        <authorList>
            <person name="Wucher B.R."/>
            <person name="Ruoff K.L."/>
            <person name="Price C.E."/>
            <person name="Valls R.R."/>
            <person name="O'Toole G.A."/>
        </authorList>
    </citation>
    <scope>NUCLEOTIDE SEQUENCE [LARGE SCALE GENOMIC DNA]</scope>
    <source>
        <strain evidence="2 4">ANK132K_3B</strain>
    </source>
</reference>